<dbReference type="RefSeq" id="WP_323326415.1">
    <property type="nucleotide sequence ID" value="NZ_JAYGIL010000004.1"/>
</dbReference>
<keyword evidence="1" id="KW-0812">Transmembrane</keyword>
<proteinExistence type="predicted"/>
<evidence type="ECO:0000313" key="2">
    <source>
        <dbReference type="EMBL" id="MEA5402154.1"/>
    </source>
</evidence>
<keyword evidence="3" id="KW-1185">Reference proteome</keyword>
<dbReference type="EMBL" id="JAYGIL010000004">
    <property type="protein sequence ID" value="MEA5402154.1"/>
    <property type="molecule type" value="Genomic_DNA"/>
</dbReference>
<comment type="caution">
    <text evidence="2">The sequence shown here is derived from an EMBL/GenBank/DDBJ whole genome shotgun (WGS) entry which is preliminary data.</text>
</comment>
<accession>A0ABU5S108</accession>
<reference evidence="2 3" key="1">
    <citation type="submission" date="2023-12" db="EMBL/GenBank/DDBJ databases">
        <title>Novel species of the genus Arcicella isolated from rivers.</title>
        <authorList>
            <person name="Lu H."/>
        </authorList>
    </citation>
    <scope>NUCLEOTIDE SEQUENCE [LARGE SCALE GENOMIC DNA]</scope>
    <source>
        <strain evidence="2 3">DC2W</strain>
    </source>
</reference>
<feature type="transmembrane region" description="Helical" evidence="1">
    <location>
        <begin position="87"/>
        <end position="105"/>
    </location>
</feature>
<evidence type="ECO:0000256" key="1">
    <source>
        <dbReference type="SAM" id="Phobius"/>
    </source>
</evidence>
<evidence type="ECO:0000313" key="3">
    <source>
        <dbReference type="Proteomes" id="UP001303899"/>
    </source>
</evidence>
<name>A0ABU5S108_9BACT</name>
<gene>
    <name evidence="2" type="ORF">VB776_04480</name>
</gene>
<keyword evidence="1" id="KW-1133">Transmembrane helix</keyword>
<organism evidence="2 3">
    <name type="scientific">Arcicella gelida</name>
    <dbReference type="NCBI Taxonomy" id="2984195"/>
    <lineage>
        <taxon>Bacteria</taxon>
        <taxon>Pseudomonadati</taxon>
        <taxon>Bacteroidota</taxon>
        <taxon>Cytophagia</taxon>
        <taxon>Cytophagales</taxon>
        <taxon>Flectobacillaceae</taxon>
        <taxon>Arcicella</taxon>
    </lineage>
</organism>
<sequence length="131" mass="13935">MGIPIAAILSAVGSITETVGSIFVSGDKVKIAQTEVDKAREAVNSIKAQGDIAKTKLAEKALDVKIAQYKALSSEKEDASNLSTTKVVGAIVIVLTLILVTFFAFKFKTKSNANYTTISPYPQPVVKYTPV</sequence>
<dbReference type="Proteomes" id="UP001303899">
    <property type="component" value="Unassembled WGS sequence"/>
</dbReference>
<keyword evidence="1" id="KW-0472">Membrane</keyword>
<protein>
    <submittedName>
        <fullName evidence="2">Uncharacterized protein</fullName>
    </submittedName>
</protein>